<organism evidence="1 2">
    <name type="scientific">Patellaria atrata CBS 101060</name>
    <dbReference type="NCBI Taxonomy" id="1346257"/>
    <lineage>
        <taxon>Eukaryota</taxon>
        <taxon>Fungi</taxon>
        <taxon>Dikarya</taxon>
        <taxon>Ascomycota</taxon>
        <taxon>Pezizomycotina</taxon>
        <taxon>Dothideomycetes</taxon>
        <taxon>Dothideomycetes incertae sedis</taxon>
        <taxon>Patellariales</taxon>
        <taxon>Patellariaceae</taxon>
        <taxon>Patellaria</taxon>
    </lineage>
</organism>
<keyword evidence="2" id="KW-1185">Reference proteome</keyword>
<dbReference type="Proteomes" id="UP000799429">
    <property type="component" value="Unassembled WGS sequence"/>
</dbReference>
<gene>
    <name evidence="1" type="ORF">M501DRAFT_998197</name>
</gene>
<feature type="non-terminal residue" evidence="1">
    <location>
        <position position="1"/>
    </location>
</feature>
<accession>A0A9P4SFK0</accession>
<dbReference type="AlphaFoldDB" id="A0A9P4SFK0"/>
<comment type="caution">
    <text evidence="1">The sequence shown here is derived from an EMBL/GenBank/DDBJ whole genome shotgun (WGS) entry which is preliminary data.</text>
</comment>
<evidence type="ECO:0000313" key="2">
    <source>
        <dbReference type="Proteomes" id="UP000799429"/>
    </source>
</evidence>
<reference evidence="1" key="1">
    <citation type="journal article" date="2020" name="Stud. Mycol.">
        <title>101 Dothideomycetes genomes: a test case for predicting lifestyles and emergence of pathogens.</title>
        <authorList>
            <person name="Haridas S."/>
            <person name="Albert R."/>
            <person name="Binder M."/>
            <person name="Bloem J."/>
            <person name="Labutti K."/>
            <person name="Salamov A."/>
            <person name="Andreopoulos B."/>
            <person name="Baker S."/>
            <person name="Barry K."/>
            <person name="Bills G."/>
            <person name="Bluhm B."/>
            <person name="Cannon C."/>
            <person name="Castanera R."/>
            <person name="Culley D."/>
            <person name="Daum C."/>
            <person name="Ezra D."/>
            <person name="Gonzalez J."/>
            <person name="Henrissat B."/>
            <person name="Kuo A."/>
            <person name="Liang C."/>
            <person name="Lipzen A."/>
            <person name="Lutzoni F."/>
            <person name="Magnuson J."/>
            <person name="Mondo S."/>
            <person name="Nolan M."/>
            <person name="Ohm R."/>
            <person name="Pangilinan J."/>
            <person name="Park H.-J."/>
            <person name="Ramirez L."/>
            <person name="Alfaro M."/>
            <person name="Sun H."/>
            <person name="Tritt A."/>
            <person name="Yoshinaga Y."/>
            <person name="Zwiers L.-H."/>
            <person name="Turgeon B."/>
            <person name="Goodwin S."/>
            <person name="Spatafora J."/>
            <person name="Crous P."/>
            <person name="Grigoriev I."/>
        </authorList>
    </citation>
    <scope>NUCLEOTIDE SEQUENCE</scope>
    <source>
        <strain evidence="1">CBS 101060</strain>
    </source>
</reference>
<sequence>MASSKIPKAIHGISVRLSNQRRTRLTSELTYTKIPRPTYIVPRATSRVFRRNSASQSRASSRIPAPSFALPRASARVYICSAGKSSCTKRLTVTAPVATVTPPVIHFPSGKYIPKHRLLSSKNIKSALRTGSKPVHSVSYTDENFNIPLVTAVIVQPRWIRDSWSKRDVTWYLEDWLDRATDLYSFFNKSFERGEIHRTFCWRCQYTD</sequence>
<name>A0A9P4SFK0_9PEZI</name>
<proteinExistence type="predicted"/>
<dbReference type="EMBL" id="MU006090">
    <property type="protein sequence ID" value="KAF2841971.1"/>
    <property type="molecule type" value="Genomic_DNA"/>
</dbReference>
<evidence type="ECO:0000313" key="1">
    <source>
        <dbReference type="EMBL" id="KAF2841971.1"/>
    </source>
</evidence>
<protein>
    <submittedName>
        <fullName evidence="1">Uncharacterized protein</fullName>
    </submittedName>
</protein>